<protein>
    <submittedName>
        <fullName evidence="2">Uncharacterized protein</fullName>
    </submittedName>
</protein>
<keyword evidence="1" id="KW-0812">Transmembrane</keyword>
<dbReference type="AlphaFoldDB" id="A0A0U9HP88"/>
<dbReference type="Proteomes" id="UP000062160">
    <property type="component" value="Unassembled WGS sequence"/>
</dbReference>
<dbReference type="STRING" id="224999.GCA_001485475_01972"/>
<evidence type="ECO:0000256" key="1">
    <source>
        <dbReference type="SAM" id="Phobius"/>
    </source>
</evidence>
<name>A0A0U9HP88_9FIRM</name>
<evidence type="ECO:0000313" key="2">
    <source>
        <dbReference type="EMBL" id="GAQ25935.1"/>
    </source>
</evidence>
<accession>A0A0U9HP88</accession>
<organism evidence="2">
    <name type="scientific">Tepidanaerobacter syntrophicus</name>
    <dbReference type="NCBI Taxonomy" id="224999"/>
    <lineage>
        <taxon>Bacteria</taxon>
        <taxon>Bacillati</taxon>
        <taxon>Bacillota</taxon>
        <taxon>Clostridia</taxon>
        <taxon>Thermosediminibacterales</taxon>
        <taxon>Tepidanaerobacteraceae</taxon>
        <taxon>Tepidanaerobacter</taxon>
    </lineage>
</organism>
<dbReference type="RefSeq" id="WP_174221091.1">
    <property type="nucleotide sequence ID" value="NZ_BSDN01000005.1"/>
</dbReference>
<feature type="transmembrane region" description="Helical" evidence="1">
    <location>
        <begin position="14"/>
        <end position="43"/>
    </location>
</feature>
<gene>
    <name evidence="2" type="ORF">TSYNT_9186</name>
</gene>
<keyword evidence="1" id="KW-1133">Transmembrane helix</keyword>
<evidence type="ECO:0000313" key="3">
    <source>
        <dbReference type="Proteomes" id="UP000062160"/>
    </source>
</evidence>
<proteinExistence type="predicted"/>
<reference evidence="2" key="1">
    <citation type="journal article" date="2016" name="Genome Announc.">
        <title>Draft Genome Sequence of the Syntrophic Lactate-Degrading Bacterium Tepidanaerobacter syntrophicus JLT.</title>
        <authorList>
            <person name="Matsuura N."/>
            <person name="Ohashi A."/>
            <person name="Tourlousse D.M."/>
            <person name="Sekiguchi Y."/>
        </authorList>
    </citation>
    <scope>NUCLEOTIDE SEQUENCE [LARGE SCALE GENOMIC DNA]</scope>
    <source>
        <strain evidence="2">JL</strain>
    </source>
</reference>
<keyword evidence="1" id="KW-0472">Membrane</keyword>
<dbReference type="EMBL" id="DF977003">
    <property type="protein sequence ID" value="GAQ25935.1"/>
    <property type="molecule type" value="Genomic_DNA"/>
</dbReference>
<sequence>MSLPKKNDFDSKDILAMTIAIFELLLPPVFIMFGAVTAIYFLLKLFI</sequence>
<keyword evidence="3" id="KW-1185">Reference proteome</keyword>